<keyword evidence="3" id="KW-1185">Reference proteome</keyword>
<gene>
    <name evidence="2" type="ORF">CLVI_13930</name>
</gene>
<dbReference type="Proteomes" id="UP000239471">
    <property type="component" value="Unassembled WGS sequence"/>
</dbReference>
<dbReference type="RefSeq" id="WP_106059387.1">
    <property type="nucleotide sequence ID" value="NZ_PVXQ01000011.1"/>
</dbReference>
<feature type="transmembrane region" description="Helical" evidence="1">
    <location>
        <begin position="20"/>
        <end position="38"/>
    </location>
</feature>
<name>A0A2T0BGC5_9CLOT</name>
<sequence>MKKNIDYKLVKNRIFNKSVCVSILVVFIILELWTFYLAEQKKEKITVNQYILKEEESLKDFIIQLEKNEINIVNMNKKSKGYEFKVMVRGTKEEIKKKVEDLVDFNINSYNLDVKDELIKGTLTISTIS</sequence>
<organism evidence="2 3">
    <name type="scientific">Clostridium vincentii</name>
    <dbReference type="NCBI Taxonomy" id="52704"/>
    <lineage>
        <taxon>Bacteria</taxon>
        <taxon>Bacillati</taxon>
        <taxon>Bacillota</taxon>
        <taxon>Clostridia</taxon>
        <taxon>Eubacteriales</taxon>
        <taxon>Clostridiaceae</taxon>
        <taxon>Clostridium</taxon>
    </lineage>
</organism>
<protein>
    <submittedName>
        <fullName evidence="2">Uncharacterized protein</fullName>
    </submittedName>
</protein>
<evidence type="ECO:0000313" key="3">
    <source>
        <dbReference type="Proteomes" id="UP000239471"/>
    </source>
</evidence>
<comment type="caution">
    <text evidence="2">The sequence shown here is derived from an EMBL/GenBank/DDBJ whole genome shotgun (WGS) entry which is preliminary data.</text>
</comment>
<dbReference type="AlphaFoldDB" id="A0A2T0BGC5"/>
<dbReference type="EMBL" id="PVXQ01000011">
    <property type="protein sequence ID" value="PRR82950.1"/>
    <property type="molecule type" value="Genomic_DNA"/>
</dbReference>
<reference evidence="2 3" key="1">
    <citation type="submission" date="2018-03" db="EMBL/GenBank/DDBJ databases">
        <title>Genome sequence of Clostridium vincentii DSM 10228.</title>
        <authorList>
            <person name="Poehlein A."/>
            <person name="Daniel R."/>
        </authorList>
    </citation>
    <scope>NUCLEOTIDE SEQUENCE [LARGE SCALE GENOMIC DNA]</scope>
    <source>
        <strain evidence="2 3">DSM 10228</strain>
    </source>
</reference>
<keyword evidence="1" id="KW-1133">Transmembrane helix</keyword>
<keyword evidence="1" id="KW-0812">Transmembrane</keyword>
<proteinExistence type="predicted"/>
<evidence type="ECO:0000256" key="1">
    <source>
        <dbReference type="SAM" id="Phobius"/>
    </source>
</evidence>
<evidence type="ECO:0000313" key="2">
    <source>
        <dbReference type="EMBL" id="PRR82950.1"/>
    </source>
</evidence>
<accession>A0A2T0BGC5</accession>
<keyword evidence="1" id="KW-0472">Membrane</keyword>